<evidence type="ECO:0000313" key="12">
    <source>
        <dbReference type="EMBL" id="KAJ1970955.1"/>
    </source>
</evidence>
<evidence type="ECO:0000256" key="11">
    <source>
        <dbReference type="SAM" id="MobiDB-lite"/>
    </source>
</evidence>
<sequence length="163" mass="17820">DPAANGGYTSVDPAPPTDDSSQTTASLRQTLLDTTRPLFARYRAMFALRNRGDEESVLALAQGLDDESALFRHEIAFVFGQMQHPASVPALTKALANEQEQAMVRHECAEALGSIATPAVLETLEEFSTDSEQVVRESCIVALDMYRHEQSGEFQYATIPDAN</sequence>
<dbReference type="GO" id="GO:0019135">
    <property type="term" value="F:deoxyhypusine monooxygenase activity"/>
    <property type="evidence" value="ECO:0007669"/>
    <property type="project" value="UniProtKB-EC"/>
</dbReference>
<name>A0A9W8B1E9_9FUNG</name>
<comment type="pathway">
    <text evidence="3">Protein modification; eIF5A hypusination.</text>
</comment>
<dbReference type="AlphaFoldDB" id="A0A9W8B1E9"/>
<keyword evidence="8" id="KW-0408">Iron</keyword>
<dbReference type="PANTHER" id="PTHR12697:SF5">
    <property type="entry name" value="DEOXYHYPUSINE HYDROXYLASE"/>
    <property type="match status" value="1"/>
</dbReference>
<keyword evidence="9" id="KW-0503">Monooxygenase</keyword>
<reference evidence="12" key="1">
    <citation type="submission" date="2022-07" db="EMBL/GenBank/DDBJ databases">
        <title>Phylogenomic reconstructions and comparative analyses of Kickxellomycotina fungi.</title>
        <authorList>
            <person name="Reynolds N.K."/>
            <person name="Stajich J.E."/>
            <person name="Barry K."/>
            <person name="Grigoriev I.V."/>
            <person name="Crous P."/>
            <person name="Smith M.E."/>
        </authorList>
    </citation>
    <scope>NUCLEOTIDE SEQUENCE</scope>
    <source>
        <strain evidence="12">RSA 567</strain>
    </source>
</reference>
<dbReference type="Gene3D" id="1.25.10.10">
    <property type="entry name" value="Leucine-rich Repeat Variant"/>
    <property type="match status" value="1"/>
</dbReference>
<feature type="region of interest" description="Disordered" evidence="11">
    <location>
        <begin position="1"/>
        <end position="23"/>
    </location>
</feature>
<evidence type="ECO:0000256" key="8">
    <source>
        <dbReference type="ARBA" id="ARBA00023004"/>
    </source>
</evidence>
<organism evidence="12 13">
    <name type="scientific">Dimargaris verticillata</name>
    <dbReference type="NCBI Taxonomy" id="2761393"/>
    <lineage>
        <taxon>Eukaryota</taxon>
        <taxon>Fungi</taxon>
        <taxon>Fungi incertae sedis</taxon>
        <taxon>Zoopagomycota</taxon>
        <taxon>Kickxellomycotina</taxon>
        <taxon>Dimargaritomycetes</taxon>
        <taxon>Dimargaritales</taxon>
        <taxon>Dimargaritaceae</taxon>
        <taxon>Dimargaris</taxon>
    </lineage>
</organism>
<evidence type="ECO:0000256" key="10">
    <source>
        <dbReference type="ARBA" id="ARBA00023256"/>
    </source>
</evidence>
<dbReference type="SMART" id="SM00567">
    <property type="entry name" value="EZ_HEAT"/>
    <property type="match status" value="3"/>
</dbReference>
<keyword evidence="7 12" id="KW-0560">Oxidoreductase</keyword>
<proteinExistence type="predicted"/>
<evidence type="ECO:0000256" key="9">
    <source>
        <dbReference type="ARBA" id="ARBA00023033"/>
    </source>
</evidence>
<dbReference type="PANTHER" id="PTHR12697">
    <property type="entry name" value="PBS LYASE HEAT-LIKE PROTEIN"/>
    <property type="match status" value="1"/>
</dbReference>
<dbReference type="OrthoDB" id="421002at2759"/>
<comment type="cofactor">
    <cofactor evidence="2">
        <name>Fe(2+)</name>
        <dbReference type="ChEBI" id="CHEBI:29033"/>
    </cofactor>
</comment>
<gene>
    <name evidence="12" type="primary">LIA1</name>
    <name evidence="12" type="ORF">H4R34_005895</name>
</gene>
<dbReference type="SUPFAM" id="SSF48371">
    <property type="entry name" value="ARM repeat"/>
    <property type="match status" value="1"/>
</dbReference>
<keyword evidence="10" id="KW-0386">Hypusine biosynthesis</keyword>
<keyword evidence="5" id="KW-0479">Metal-binding</keyword>
<dbReference type="EMBL" id="JANBQB010001562">
    <property type="protein sequence ID" value="KAJ1970955.1"/>
    <property type="molecule type" value="Genomic_DNA"/>
</dbReference>
<evidence type="ECO:0000256" key="6">
    <source>
        <dbReference type="ARBA" id="ARBA00022737"/>
    </source>
</evidence>
<dbReference type="EC" id="1.14.99.29" evidence="4"/>
<comment type="catalytic activity">
    <reaction evidence="1">
        <text>[eIF5A protein]-deoxyhypusine + AH2 + O2 = [eIF5A protein]-hypusine + A + H2O</text>
        <dbReference type="Rhea" id="RHEA:14101"/>
        <dbReference type="Rhea" id="RHEA-COMP:10144"/>
        <dbReference type="Rhea" id="RHEA-COMP:12592"/>
        <dbReference type="ChEBI" id="CHEBI:13193"/>
        <dbReference type="ChEBI" id="CHEBI:15377"/>
        <dbReference type="ChEBI" id="CHEBI:15379"/>
        <dbReference type="ChEBI" id="CHEBI:17499"/>
        <dbReference type="ChEBI" id="CHEBI:82657"/>
        <dbReference type="ChEBI" id="CHEBI:91175"/>
        <dbReference type="EC" id="1.14.99.29"/>
    </reaction>
</comment>
<dbReference type="GO" id="GO:0046872">
    <property type="term" value="F:metal ion binding"/>
    <property type="evidence" value="ECO:0007669"/>
    <property type="project" value="UniProtKB-KW"/>
</dbReference>
<dbReference type="Pfam" id="PF13646">
    <property type="entry name" value="HEAT_2"/>
    <property type="match status" value="1"/>
</dbReference>
<dbReference type="FunFam" id="1.25.10.10:FF:000099">
    <property type="entry name" value="Deoxyhypusine hydroxylase"/>
    <property type="match status" value="1"/>
</dbReference>
<protein>
    <recommendedName>
        <fullName evidence="4">deoxyhypusine monooxygenase</fullName>
        <ecNumber evidence="4">1.14.99.29</ecNumber>
    </recommendedName>
</protein>
<evidence type="ECO:0000256" key="2">
    <source>
        <dbReference type="ARBA" id="ARBA00001954"/>
    </source>
</evidence>
<dbReference type="InterPro" id="IPR004155">
    <property type="entry name" value="PBS_lyase_HEAT"/>
</dbReference>
<dbReference type="Proteomes" id="UP001151582">
    <property type="component" value="Unassembled WGS sequence"/>
</dbReference>
<evidence type="ECO:0000256" key="1">
    <source>
        <dbReference type="ARBA" id="ARBA00000068"/>
    </source>
</evidence>
<feature type="non-terminal residue" evidence="12">
    <location>
        <position position="1"/>
    </location>
</feature>
<keyword evidence="6" id="KW-0677">Repeat</keyword>
<comment type="caution">
    <text evidence="12">The sequence shown here is derived from an EMBL/GenBank/DDBJ whole genome shotgun (WGS) entry which is preliminary data.</text>
</comment>
<evidence type="ECO:0000313" key="13">
    <source>
        <dbReference type="Proteomes" id="UP001151582"/>
    </source>
</evidence>
<keyword evidence="13" id="KW-1185">Reference proteome</keyword>
<dbReference type="InterPro" id="IPR011989">
    <property type="entry name" value="ARM-like"/>
</dbReference>
<accession>A0A9W8B1E9</accession>
<evidence type="ECO:0000256" key="5">
    <source>
        <dbReference type="ARBA" id="ARBA00022723"/>
    </source>
</evidence>
<evidence type="ECO:0000256" key="7">
    <source>
        <dbReference type="ARBA" id="ARBA00023002"/>
    </source>
</evidence>
<evidence type="ECO:0000256" key="4">
    <source>
        <dbReference type="ARBA" id="ARBA00012606"/>
    </source>
</evidence>
<dbReference type="InterPro" id="IPR016024">
    <property type="entry name" value="ARM-type_fold"/>
</dbReference>
<evidence type="ECO:0000256" key="3">
    <source>
        <dbReference type="ARBA" id="ARBA00005041"/>
    </source>
</evidence>